<feature type="disulfide bond" evidence="2">
    <location>
        <begin position="142"/>
        <end position="185"/>
    </location>
</feature>
<keyword evidence="1 2" id="KW-1015">Disulfide bond</keyword>
<organism evidence="4 5">
    <name type="scientific">Magallana gigas</name>
    <name type="common">Pacific oyster</name>
    <name type="synonym">Crassostrea gigas</name>
    <dbReference type="NCBI Taxonomy" id="29159"/>
    <lineage>
        <taxon>Eukaryota</taxon>
        <taxon>Metazoa</taxon>
        <taxon>Spiralia</taxon>
        <taxon>Lophotrochozoa</taxon>
        <taxon>Mollusca</taxon>
        <taxon>Bivalvia</taxon>
        <taxon>Autobranchia</taxon>
        <taxon>Pteriomorphia</taxon>
        <taxon>Ostreida</taxon>
        <taxon>Ostreoidea</taxon>
        <taxon>Ostreidae</taxon>
        <taxon>Magallana</taxon>
    </lineage>
</organism>
<evidence type="ECO:0000259" key="3">
    <source>
        <dbReference type="PROSITE" id="PS50923"/>
    </source>
</evidence>
<dbReference type="PROSITE" id="PS50923">
    <property type="entry name" value="SUSHI"/>
    <property type="match status" value="1"/>
</dbReference>
<dbReference type="Proteomes" id="UP000005408">
    <property type="component" value="Unassembled WGS sequence"/>
</dbReference>
<feature type="domain" description="Sushi" evidence="3">
    <location>
        <begin position="140"/>
        <end position="199"/>
    </location>
</feature>
<evidence type="ECO:0000313" key="5">
    <source>
        <dbReference type="Proteomes" id="UP000005408"/>
    </source>
</evidence>
<dbReference type="Pfam" id="PF00024">
    <property type="entry name" value="PAN_1"/>
    <property type="match status" value="1"/>
</dbReference>
<dbReference type="InterPro" id="IPR003609">
    <property type="entry name" value="Pan_app"/>
</dbReference>
<dbReference type="Gene3D" id="2.10.70.10">
    <property type="entry name" value="Complement Module, domain 1"/>
    <property type="match status" value="1"/>
</dbReference>
<dbReference type="EnsemblMetazoa" id="G8158.1">
    <property type="protein sequence ID" value="G8158.1:cds"/>
    <property type="gene ID" value="G8158"/>
</dbReference>
<keyword evidence="5" id="KW-1185">Reference proteome</keyword>
<name>A0A8W8P1E2_MAGGI</name>
<evidence type="ECO:0000256" key="1">
    <source>
        <dbReference type="ARBA" id="ARBA00023157"/>
    </source>
</evidence>
<sequence>MAEIVNIFYQPFELCLMLTSALFFCMADVKYGFSTLQYGYKLDRRMITSYINYSILDCVEDCLRTTRCRSVNYCQGAHFCQTNFENRTTVPDLFIEKPGWIYSDMEDWDKTIAGACSMSNCSMNEKCIPKPFGQFSCVISDCGIPSNERFSMEKVREWDAIGLERGIHITCSVGYKPQGSERFVCRPDGSWKTNLKCTTKRTIM</sequence>
<reference evidence="4" key="1">
    <citation type="submission" date="2022-08" db="UniProtKB">
        <authorList>
            <consortium name="EnsemblMetazoa"/>
        </authorList>
    </citation>
    <scope>IDENTIFICATION</scope>
    <source>
        <strain evidence="4">05x7-T-G4-1.051#20</strain>
    </source>
</reference>
<dbReference type="InterPro" id="IPR000436">
    <property type="entry name" value="Sushi_SCR_CCP_dom"/>
</dbReference>
<protein>
    <recommendedName>
        <fullName evidence="3">Sushi domain-containing protein</fullName>
    </recommendedName>
</protein>
<evidence type="ECO:0000313" key="4">
    <source>
        <dbReference type="EnsemblMetazoa" id="G8158.1:cds"/>
    </source>
</evidence>
<accession>A0A8W8P1E2</accession>
<dbReference type="SUPFAM" id="SSF57414">
    <property type="entry name" value="Hairpin loop containing domain-like"/>
    <property type="match status" value="1"/>
</dbReference>
<evidence type="ECO:0000256" key="2">
    <source>
        <dbReference type="PROSITE-ProRule" id="PRU00302"/>
    </source>
</evidence>
<dbReference type="Gene3D" id="3.50.4.10">
    <property type="entry name" value="Hepatocyte Growth Factor"/>
    <property type="match status" value="1"/>
</dbReference>
<proteinExistence type="predicted"/>
<dbReference type="Pfam" id="PF00084">
    <property type="entry name" value="Sushi"/>
    <property type="match status" value="1"/>
</dbReference>
<dbReference type="InterPro" id="IPR035976">
    <property type="entry name" value="Sushi/SCR/CCP_sf"/>
</dbReference>
<dbReference type="AlphaFoldDB" id="A0A8W8P1E2"/>
<keyword evidence="2" id="KW-0768">Sushi</keyword>
<comment type="caution">
    <text evidence="2">Lacks conserved residue(s) required for the propagation of feature annotation.</text>
</comment>
<dbReference type="SUPFAM" id="SSF57535">
    <property type="entry name" value="Complement control module/SCR domain"/>
    <property type="match status" value="1"/>
</dbReference>
<dbReference type="CDD" id="cd00033">
    <property type="entry name" value="CCP"/>
    <property type="match status" value="1"/>
</dbReference>